<feature type="active site" evidence="4 5">
    <location>
        <position position="221"/>
    </location>
</feature>
<dbReference type="CDD" id="cd17541">
    <property type="entry name" value="REC_CheB-like"/>
    <property type="match status" value="1"/>
</dbReference>
<dbReference type="NCBIfam" id="NF001965">
    <property type="entry name" value="PRK00742.1"/>
    <property type="match status" value="1"/>
</dbReference>
<evidence type="ECO:0000259" key="8">
    <source>
        <dbReference type="PROSITE" id="PS50122"/>
    </source>
</evidence>
<keyword evidence="4" id="KW-0963">Cytoplasm</keyword>
<dbReference type="InterPro" id="IPR001789">
    <property type="entry name" value="Sig_transdc_resp-reg_receiver"/>
</dbReference>
<gene>
    <name evidence="4" type="primary">cheB</name>
    <name evidence="9" type="ORF">ACFOD4_16335</name>
</gene>
<sequence length="408" mass="41150">MSAALSAAGRGGRGVVRVMLCDDSATVRSAFARILGADPALEVIGRVGDGQQALDAIGALPEAERPHVLLLDLEMPVMDGMTALPLLLKLHPSLAVIVASALTQRGAEATMAAMRAGAADYVPKPTAAAGGMNDPVFRADLLAKVKGWARVRSARAALLPRPAAPQPVPRPSVVLAAAPSLPPPLPVPPQPAAVRPVGAAPALRQVSGPRARARLLAIGSSTGGPQALAAFVRRLGPSLAVPAVVVQHMPAGFTAMLADHLSRLGGLQAAEAKDGEVLRAGRIYVAPGDRHLLVEAGPAGLVARLNSDAPENFCRPAVDPMLRSVVKACEGRVLSVILTGMGADGMLGCKAVAAAGGTVLAQDEASSVVWGMPGAVAKAGLAEALLPPEQLAEKVLAQLGAGAPGGMA</sequence>
<dbReference type="PROSITE" id="PS50110">
    <property type="entry name" value="RESPONSE_REGULATORY"/>
    <property type="match status" value="1"/>
</dbReference>
<protein>
    <recommendedName>
        <fullName evidence="4">Protein-glutamate methylesterase/protein-glutamine glutaminase</fullName>
        <ecNumber evidence="4">3.1.1.61</ecNumber>
        <ecNumber evidence="4">3.5.1.44</ecNumber>
    </recommendedName>
</protein>
<dbReference type="InterPro" id="IPR011006">
    <property type="entry name" value="CheY-like_superfamily"/>
</dbReference>
<evidence type="ECO:0000256" key="4">
    <source>
        <dbReference type="HAMAP-Rule" id="MF_00099"/>
    </source>
</evidence>
<reference evidence="10" key="1">
    <citation type="journal article" date="2019" name="Int. J. Syst. Evol. Microbiol.">
        <title>The Global Catalogue of Microorganisms (GCM) 10K type strain sequencing project: providing services to taxonomists for standard genome sequencing and annotation.</title>
        <authorList>
            <consortium name="The Broad Institute Genomics Platform"/>
            <consortium name="The Broad Institute Genome Sequencing Center for Infectious Disease"/>
            <person name="Wu L."/>
            <person name="Ma J."/>
        </authorList>
    </citation>
    <scope>NUCLEOTIDE SEQUENCE [LARGE SCALE GENOMIC DNA]</scope>
    <source>
        <strain evidence="10">KCTC 52094</strain>
    </source>
</reference>
<dbReference type="SUPFAM" id="SSF52738">
    <property type="entry name" value="Methylesterase CheB, C-terminal domain"/>
    <property type="match status" value="1"/>
</dbReference>
<feature type="active site" evidence="4 5">
    <location>
        <position position="248"/>
    </location>
</feature>
<keyword evidence="2 4" id="KW-0378">Hydrolase</keyword>
<comment type="PTM">
    <text evidence="4">Phosphorylated by CheA. Phosphorylation of the N-terminal regulatory domain activates the methylesterase activity.</text>
</comment>
<dbReference type="Gene3D" id="3.40.50.2300">
    <property type="match status" value="1"/>
</dbReference>
<evidence type="ECO:0000256" key="6">
    <source>
        <dbReference type="PROSITE-ProRule" id="PRU00169"/>
    </source>
</evidence>
<dbReference type="SMART" id="SM00448">
    <property type="entry name" value="REC"/>
    <property type="match status" value="1"/>
</dbReference>
<feature type="domain" description="Response regulatory" evidence="7">
    <location>
        <begin position="17"/>
        <end position="139"/>
    </location>
</feature>
<comment type="subcellular location">
    <subcellularLocation>
        <location evidence="4">Cytoplasm</location>
    </subcellularLocation>
</comment>
<feature type="modified residue" description="4-aspartylphosphate" evidence="4 6">
    <location>
        <position position="72"/>
    </location>
</feature>
<feature type="active site" evidence="4 5">
    <location>
        <position position="344"/>
    </location>
</feature>
<dbReference type="EC" id="3.5.1.44" evidence="4"/>
<keyword evidence="1 4" id="KW-0145">Chemotaxis</keyword>
<comment type="similarity">
    <text evidence="4">Belongs to the CheB family.</text>
</comment>
<dbReference type="PIRSF" id="PIRSF000876">
    <property type="entry name" value="RR_chemtxs_CheB"/>
    <property type="match status" value="1"/>
</dbReference>
<dbReference type="Pfam" id="PF01339">
    <property type="entry name" value="CheB_methylest"/>
    <property type="match status" value="1"/>
</dbReference>
<evidence type="ECO:0000256" key="1">
    <source>
        <dbReference type="ARBA" id="ARBA00022500"/>
    </source>
</evidence>
<evidence type="ECO:0000313" key="9">
    <source>
        <dbReference type="EMBL" id="MFC3126634.1"/>
    </source>
</evidence>
<dbReference type="InterPro" id="IPR008248">
    <property type="entry name" value="CheB-like"/>
</dbReference>
<evidence type="ECO:0000256" key="3">
    <source>
        <dbReference type="ARBA" id="ARBA00048267"/>
    </source>
</evidence>
<keyword evidence="4 6" id="KW-0597">Phosphoprotein</keyword>
<feature type="domain" description="CheB-type methylesterase" evidence="8">
    <location>
        <begin position="209"/>
        <end position="402"/>
    </location>
</feature>
<comment type="catalytic activity">
    <reaction evidence="3 4">
        <text>[protein]-L-glutamate 5-O-methyl ester + H2O = L-glutamyl-[protein] + methanol + H(+)</text>
        <dbReference type="Rhea" id="RHEA:23236"/>
        <dbReference type="Rhea" id="RHEA-COMP:10208"/>
        <dbReference type="Rhea" id="RHEA-COMP:10311"/>
        <dbReference type="ChEBI" id="CHEBI:15377"/>
        <dbReference type="ChEBI" id="CHEBI:15378"/>
        <dbReference type="ChEBI" id="CHEBI:17790"/>
        <dbReference type="ChEBI" id="CHEBI:29973"/>
        <dbReference type="ChEBI" id="CHEBI:82795"/>
        <dbReference type="EC" id="3.1.1.61"/>
    </reaction>
</comment>
<dbReference type="EMBL" id="JBHRTN010000018">
    <property type="protein sequence ID" value="MFC3126634.1"/>
    <property type="molecule type" value="Genomic_DNA"/>
</dbReference>
<comment type="function">
    <text evidence="4">Involved in chemotaxis. Part of a chemotaxis signal transduction system that modulates chemotaxis in response to various stimuli. Catalyzes the demethylation of specific methylglutamate residues introduced into the chemoreceptors (methyl-accepting chemotaxis proteins or MCP) by CheR. Also mediates the irreversible deamidation of specific glutamine residues to glutamic acid.</text>
</comment>
<dbReference type="Proteomes" id="UP001595593">
    <property type="component" value="Unassembled WGS sequence"/>
</dbReference>
<dbReference type="PROSITE" id="PS50122">
    <property type="entry name" value="CHEB"/>
    <property type="match status" value="1"/>
</dbReference>
<name>A0ABV7G1R8_9PROT</name>
<dbReference type="PANTHER" id="PTHR42872">
    <property type="entry name" value="PROTEIN-GLUTAMATE METHYLESTERASE/PROTEIN-GLUTAMINE GLUTAMINASE"/>
    <property type="match status" value="1"/>
</dbReference>
<evidence type="ECO:0000256" key="2">
    <source>
        <dbReference type="ARBA" id="ARBA00022801"/>
    </source>
</evidence>
<proteinExistence type="inferred from homology"/>
<dbReference type="GO" id="GO:0008984">
    <property type="term" value="F:protein-glutamate methylesterase activity"/>
    <property type="evidence" value="ECO:0007669"/>
    <property type="project" value="UniProtKB-EC"/>
</dbReference>
<accession>A0ABV7G1R8</accession>
<dbReference type="EC" id="3.1.1.61" evidence="4"/>
<dbReference type="PANTHER" id="PTHR42872:SF3">
    <property type="entry name" value="PROTEIN-GLUTAMATE METHYLESTERASE_PROTEIN-GLUTAMINE GLUTAMINASE 1"/>
    <property type="match status" value="1"/>
</dbReference>
<dbReference type="InterPro" id="IPR035909">
    <property type="entry name" value="CheB_C"/>
</dbReference>
<evidence type="ECO:0000313" key="10">
    <source>
        <dbReference type="Proteomes" id="UP001595593"/>
    </source>
</evidence>
<comment type="catalytic activity">
    <reaction evidence="4">
        <text>L-glutaminyl-[protein] + H2O = L-glutamyl-[protein] + NH4(+)</text>
        <dbReference type="Rhea" id="RHEA:16441"/>
        <dbReference type="Rhea" id="RHEA-COMP:10207"/>
        <dbReference type="Rhea" id="RHEA-COMP:10208"/>
        <dbReference type="ChEBI" id="CHEBI:15377"/>
        <dbReference type="ChEBI" id="CHEBI:28938"/>
        <dbReference type="ChEBI" id="CHEBI:29973"/>
        <dbReference type="ChEBI" id="CHEBI:30011"/>
        <dbReference type="EC" id="3.5.1.44"/>
    </reaction>
</comment>
<evidence type="ECO:0000259" key="7">
    <source>
        <dbReference type="PROSITE" id="PS50110"/>
    </source>
</evidence>
<dbReference type="RefSeq" id="WP_379598088.1">
    <property type="nucleotide sequence ID" value="NZ_JBHRTN010000018.1"/>
</dbReference>
<dbReference type="SUPFAM" id="SSF52172">
    <property type="entry name" value="CheY-like"/>
    <property type="match status" value="1"/>
</dbReference>
<dbReference type="HAMAP" id="MF_00099">
    <property type="entry name" value="CheB_chemtxs"/>
    <property type="match status" value="1"/>
</dbReference>
<dbReference type="Pfam" id="PF00072">
    <property type="entry name" value="Response_reg"/>
    <property type="match status" value="1"/>
</dbReference>
<dbReference type="InterPro" id="IPR000673">
    <property type="entry name" value="Sig_transdc_resp-reg_Me-estase"/>
</dbReference>
<keyword evidence="10" id="KW-1185">Reference proteome</keyword>
<comment type="domain">
    <text evidence="4">Contains a C-terminal catalytic domain, and an N-terminal region which modulates catalytic activity.</text>
</comment>
<organism evidence="9 10">
    <name type="scientific">Teichococcus globiformis</name>
    <dbReference type="NCBI Taxonomy" id="2307229"/>
    <lineage>
        <taxon>Bacteria</taxon>
        <taxon>Pseudomonadati</taxon>
        <taxon>Pseudomonadota</taxon>
        <taxon>Alphaproteobacteria</taxon>
        <taxon>Acetobacterales</taxon>
        <taxon>Roseomonadaceae</taxon>
        <taxon>Roseomonas</taxon>
    </lineage>
</organism>
<comment type="caution">
    <text evidence="9">The sequence shown here is derived from an EMBL/GenBank/DDBJ whole genome shotgun (WGS) entry which is preliminary data.</text>
</comment>
<evidence type="ECO:0000256" key="5">
    <source>
        <dbReference type="PROSITE-ProRule" id="PRU00050"/>
    </source>
</evidence>
<dbReference type="Gene3D" id="3.40.50.180">
    <property type="entry name" value="Methylesterase CheB, C-terminal domain"/>
    <property type="match status" value="1"/>
</dbReference>
<dbReference type="CDD" id="cd16432">
    <property type="entry name" value="CheB_Rec"/>
    <property type="match status" value="1"/>
</dbReference>